<evidence type="ECO:0000313" key="1">
    <source>
        <dbReference type="EMBL" id="ABL68979.1"/>
    </source>
</evidence>
<protein>
    <submittedName>
        <fullName evidence="1">Uncharacterized protein</fullName>
    </submittedName>
</protein>
<keyword evidence="2" id="KW-1185">Reference proteome</keyword>
<gene>
    <name evidence="1" type="ordered locus">Pden_0868</name>
</gene>
<sequence length="44" mass="4383">MKLSARKILPGTVIEIAGAALGPTVDTRASAVIEASDVMVGTDG</sequence>
<dbReference type="Proteomes" id="UP000000361">
    <property type="component" value="Chromosome 1"/>
</dbReference>
<dbReference type="KEGG" id="pde:Pden_0868"/>
<dbReference type="AlphaFoldDB" id="A1B0D5"/>
<dbReference type="STRING" id="318586.Pden_0868"/>
<proteinExistence type="predicted"/>
<name>A1B0D5_PARDP</name>
<dbReference type="GeneID" id="93454910"/>
<accession>A1B0D5</accession>
<reference evidence="2" key="1">
    <citation type="submission" date="2006-12" db="EMBL/GenBank/DDBJ databases">
        <title>Complete sequence of chromosome 1 of Paracoccus denitrificans PD1222.</title>
        <authorList>
            <person name="Copeland A."/>
            <person name="Lucas S."/>
            <person name="Lapidus A."/>
            <person name="Barry K."/>
            <person name="Detter J.C."/>
            <person name="Glavina del Rio T."/>
            <person name="Hammon N."/>
            <person name="Israni S."/>
            <person name="Dalin E."/>
            <person name="Tice H."/>
            <person name="Pitluck S."/>
            <person name="Munk A.C."/>
            <person name="Brettin T."/>
            <person name="Bruce D."/>
            <person name="Han C."/>
            <person name="Tapia R."/>
            <person name="Gilna P."/>
            <person name="Schmutz J."/>
            <person name="Larimer F."/>
            <person name="Land M."/>
            <person name="Hauser L."/>
            <person name="Kyrpides N."/>
            <person name="Lykidis A."/>
            <person name="Spiro S."/>
            <person name="Richardson D.J."/>
            <person name="Moir J.W.B."/>
            <person name="Ferguson S.J."/>
            <person name="van Spanning R.J.M."/>
            <person name="Richardson P."/>
        </authorList>
    </citation>
    <scope>NUCLEOTIDE SEQUENCE [LARGE SCALE GENOMIC DNA]</scope>
    <source>
        <strain evidence="2">Pd 1222</strain>
    </source>
</reference>
<evidence type="ECO:0000313" key="2">
    <source>
        <dbReference type="Proteomes" id="UP000000361"/>
    </source>
</evidence>
<dbReference type="HOGENOM" id="CLU_3219658_0_0_5"/>
<dbReference type="EMBL" id="CP000489">
    <property type="protein sequence ID" value="ABL68979.1"/>
    <property type="molecule type" value="Genomic_DNA"/>
</dbReference>
<dbReference type="EnsemblBacteria" id="ABL68979">
    <property type="protein sequence ID" value="ABL68979"/>
    <property type="gene ID" value="Pden_0868"/>
</dbReference>
<dbReference type="RefSeq" id="WP_011747207.1">
    <property type="nucleotide sequence ID" value="NC_008686.1"/>
</dbReference>
<organism evidence="1 2">
    <name type="scientific">Paracoccus denitrificans (strain Pd 1222)</name>
    <dbReference type="NCBI Taxonomy" id="318586"/>
    <lineage>
        <taxon>Bacteria</taxon>
        <taxon>Pseudomonadati</taxon>
        <taxon>Pseudomonadota</taxon>
        <taxon>Alphaproteobacteria</taxon>
        <taxon>Rhodobacterales</taxon>
        <taxon>Paracoccaceae</taxon>
        <taxon>Paracoccus</taxon>
    </lineage>
</organism>